<dbReference type="AlphaFoldDB" id="A0A6J4KRY3"/>
<feature type="domain" description="Tetrapyrrole methylase" evidence="6">
    <location>
        <begin position="21"/>
        <end position="216"/>
    </location>
</feature>
<proteinExistence type="predicted"/>
<accession>A0A6J4KRY3</accession>
<dbReference type="GO" id="GO:0032259">
    <property type="term" value="P:methylation"/>
    <property type="evidence" value="ECO:0007669"/>
    <property type="project" value="UniProtKB-KW"/>
</dbReference>
<keyword evidence="5" id="KW-0949">S-adenosyl-L-methionine</keyword>
<dbReference type="InterPro" id="IPR014776">
    <property type="entry name" value="4pyrrole_Mease_sub2"/>
</dbReference>
<evidence type="ECO:0000256" key="5">
    <source>
        <dbReference type="ARBA" id="ARBA00022691"/>
    </source>
</evidence>
<sequence>MRGTLFLIPTVLAPGTAGEVLAPQVRETIGRLDHFFAENVRTARRFISELKTGRAIDTLTFFLLDKETPEAETAGQLQRLREAGHDAGVLSEAGCPGVADPGAVAVRLAHRLDIRVAPLVGPSSILLALMGSGFTGQSFAFHGYLPIDKAERAKAVRYLEKEAQQKDQTQIFMETPYRNNALLEELLRTCGPRTPLCIATQLTAPDEFIRTMTVREWQGQPPDLHKKPTVFLLYRA</sequence>
<protein>
    <submittedName>
        <fullName evidence="7">Tetrapyrrole methylase family protein</fullName>
    </submittedName>
</protein>
<dbReference type="InterPro" id="IPR008189">
    <property type="entry name" value="rRNA_ssu_MeTfrase_I"/>
</dbReference>
<evidence type="ECO:0000259" key="6">
    <source>
        <dbReference type="Pfam" id="PF00590"/>
    </source>
</evidence>
<keyword evidence="4" id="KW-0808">Transferase</keyword>
<evidence type="ECO:0000256" key="1">
    <source>
        <dbReference type="ARBA" id="ARBA00022490"/>
    </source>
</evidence>
<organism evidence="7">
    <name type="scientific">uncultured Cytophagales bacterium</name>
    <dbReference type="NCBI Taxonomy" id="158755"/>
    <lineage>
        <taxon>Bacteria</taxon>
        <taxon>Pseudomonadati</taxon>
        <taxon>Bacteroidota</taxon>
        <taxon>Sphingobacteriia</taxon>
        <taxon>Sphingobacteriales</taxon>
        <taxon>environmental samples</taxon>
    </lineage>
</organism>
<gene>
    <name evidence="7" type="ORF">AVDCRST_MAG56-6325</name>
</gene>
<keyword evidence="3 7" id="KW-0489">Methyltransferase</keyword>
<dbReference type="InterPro" id="IPR035996">
    <property type="entry name" value="4pyrrol_Methylase_sf"/>
</dbReference>
<dbReference type="SUPFAM" id="SSF53790">
    <property type="entry name" value="Tetrapyrrole methylase"/>
    <property type="match status" value="1"/>
</dbReference>
<dbReference type="PANTHER" id="PTHR46111">
    <property type="entry name" value="RIBOSOMAL RNA SMALL SUBUNIT METHYLTRANSFERASE I"/>
    <property type="match status" value="1"/>
</dbReference>
<dbReference type="PANTHER" id="PTHR46111:SF2">
    <property type="entry name" value="SAM-DEPENDENT METHYLTRANSFERASE"/>
    <property type="match status" value="1"/>
</dbReference>
<dbReference type="PIRSF" id="PIRSF005917">
    <property type="entry name" value="MTase_YraL"/>
    <property type="match status" value="1"/>
</dbReference>
<evidence type="ECO:0000256" key="2">
    <source>
        <dbReference type="ARBA" id="ARBA00022552"/>
    </source>
</evidence>
<evidence type="ECO:0000256" key="4">
    <source>
        <dbReference type="ARBA" id="ARBA00022679"/>
    </source>
</evidence>
<reference evidence="7" key="1">
    <citation type="submission" date="2020-02" db="EMBL/GenBank/DDBJ databases">
        <authorList>
            <person name="Meier V. D."/>
        </authorList>
    </citation>
    <scope>NUCLEOTIDE SEQUENCE</scope>
    <source>
        <strain evidence="7">AVDCRST_MAG56</strain>
    </source>
</reference>
<dbReference type="GO" id="GO:0008168">
    <property type="term" value="F:methyltransferase activity"/>
    <property type="evidence" value="ECO:0007669"/>
    <property type="project" value="UniProtKB-KW"/>
</dbReference>
<evidence type="ECO:0000256" key="3">
    <source>
        <dbReference type="ARBA" id="ARBA00022603"/>
    </source>
</evidence>
<name>A0A6J4KRY3_9SPHI</name>
<keyword evidence="2" id="KW-0698">rRNA processing</keyword>
<keyword evidence="1" id="KW-0963">Cytoplasm</keyword>
<dbReference type="Gene3D" id="3.30.950.10">
    <property type="entry name" value="Methyltransferase, Cobalt-precorrin-4 Transmethylase, Domain 2"/>
    <property type="match status" value="1"/>
</dbReference>
<dbReference type="InterPro" id="IPR000878">
    <property type="entry name" value="4pyrrol_Mease"/>
</dbReference>
<dbReference type="CDD" id="cd11649">
    <property type="entry name" value="RsmI_like"/>
    <property type="match status" value="1"/>
</dbReference>
<dbReference type="EMBL" id="CADCTQ010000519">
    <property type="protein sequence ID" value="CAA9311757.1"/>
    <property type="molecule type" value="Genomic_DNA"/>
</dbReference>
<dbReference type="InterPro" id="IPR014777">
    <property type="entry name" value="4pyrrole_Mease_sub1"/>
</dbReference>
<dbReference type="Gene3D" id="3.40.1010.10">
    <property type="entry name" value="Cobalt-precorrin-4 Transmethylase, Domain 1"/>
    <property type="match status" value="1"/>
</dbReference>
<dbReference type="Pfam" id="PF00590">
    <property type="entry name" value="TP_methylase"/>
    <property type="match status" value="1"/>
</dbReference>
<evidence type="ECO:0000313" key="7">
    <source>
        <dbReference type="EMBL" id="CAA9311757.1"/>
    </source>
</evidence>
<dbReference type="GO" id="GO:0006364">
    <property type="term" value="P:rRNA processing"/>
    <property type="evidence" value="ECO:0007669"/>
    <property type="project" value="UniProtKB-KW"/>
</dbReference>